<keyword evidence="3" id="KW-1185">Reference proteome</keyword>
<protein>
    <recommendedName>
        <fullName evidence="4">Peptidase MA superfamily protein</fullName>
    </recommendedName>
</protein>
<evidence type="ECO:0000256" key="1">
    <source>
        <dbReference type="SAM" id="SignalP"/>
    </source>
</evidence>
<organism evidence="2 3">
    <name type="scientific">Aquimonas voraii</name>
    <dbReference type="NCBI Taxonomy" id="265719"/>
    <lineage>
        <taxon>Bacteria</taxon>
        <taxon>Pseudomonadati</taxon>
        <taxon>Pseudomonadota</taxon>
        <taxon>Gammaproteobacteria</taxon>
        <taxon>Lysobacterales</taxon>
        <taxon>Lysobacteraceae</taxon>
        <taxon>Aquimonas</taxon>
    </lineage>
</organism>
<proteinExistence type="predicted"/>
<sequence length="276" mass="31136">MPDILQRLALVLGCLAIAPLHAQSPQTRLAIEVTETLQASGQRYDSEGLTLWIDPNGLDEAEVLAFFRNLERGLAVLRPHLGELLDEPESPRTIEVYMSPRVRMSHVRFDHPTMVYIPTWRISDRSAPYLHEMVHAMASWSWRHSEWLGEGLANHVAAAVEPISGGYHSSVVLPERLRDVQLHLATPQGQEVLDLVGPRGRRNELPPELDLIVTKVLTDRTRYAKPFYALSWSFVDYIVAREGLANLRTVVADQSRVDALKQAWLDSLQETQLPSS</sequence>
<dbReference type="STRING" id="265719.SAMN04488509_103150"/>
<gene>
    <name evidence="2" type="ORF">SAMN04488509_103150</name>
</gene>
<evidence type="ECO:0008006" key="4">
    <source>
        <dbReference type="Google" id="ProtNLM"/>
    </source>
</evidence>
<dbReference type="Proteomes" id="UP000199603">
    <property type="component" value="Unassembled WGS sequence"/>
</dbReference>
<name>A0A1G6VNC8_9GAMM</name>
<accession>A0A1G6VNC8</accession>
<dbReference type="AlphaFoldDB" id="A0A1G6VNC8"/>
<evidence type="ECO:0000313" key="2">
    <source>
        <dbReference type="EMBL" id="SDD54385.1"/>
    </source>
</evidence>
<reference evidence="2 3" key="1">
    <citation type="submission" date="2016-10" db="EMBL/GenBank/DDBJ databases">
        <authorList>
            <person name="de Groot N.N."/>
        </authorList>
    </citation>
    <scope>NUCLEOTIDE SEQUENCE [LARGE SCALE GENOMIC DNA]</scope>
    <source>
        <strain evidence="2 3">DSM 16957</strain>
    </source>
</reference>
<evidence type="ECO:0000313" key="3">
    <source>
        <dbReference type="Proteomes" id="UP000199603"/>
    </source>
</evidence>
<feature type="signal peptide" evidence="1">
    <location>
        <begin position="1"/>
        <end position="22"/>
    </location>
</feature>
<feature type="chain" id="PRO_5011483503" description="Peptidase MA superfamily protein" evidence="1">
    <location>
        <begin position="23"/>
        <end position="276"/>
    </location>
</feature>
<keyword evidence="1" id="KW-0732">Signal</keyword>
<dbReference type="EMBL" id="FNAG01000003">
    <property type="protein sequence ID" value="SDD54385.1"/>
    <property type="molecule type" value="Genomic_DNA"/>
</dbReference>